<dbReference type="STRING" id="1409788.NC99_29050"/>
<dbReference type="Gene3D" id="3.30.420.130">
    <property type="entry name" value="Dinitrogenase iron-molybdenum cofactor biosynthesis domain"/>
    <property type="match status" value="1"/>
</dbReference>
<comment type="caution">
    <text evidence="2">The sequence shown here is derived from an EMBL/GenBank/DDBJ whole genome shotgun (WGS) entry which is preliminary data.</text>
</comment>
<dbReference type="InterPro" id="IPR036105">
    <property type="entry name" value="DiNase_FeMo-co_biosyn_sf"/>
</dbReference>
<dbReference type="AlphaFoldDB" id="A0A0L8V7X7"/>
<dbReference type="EMBL" id="LGIA01000166">
    <property type="protein sequence ID" value="KOH44287.1"/>
    <property type="molecule type" value="Genomic_DNA"/>
</dbReference>
<evidence type="ECO:0000313" key="3">
    <source>
        <dbReference type="Proteomes" id="UP000036958"/>
    </source>
</evidence>
<accession>A0A0L8V7X7</accession>
<dbReference type="PANTHER" id="PTHR42983:SF1">
    <property type="entry name" value="IRON-MOLYBDENUM PROTEIN"/>
    <property type="match status" value="1"/>
</dbReference>
<evidence type="ECO:0000313" key="2">
    <source>
        <dbReference type="EMBL" id="KOH44287.1"/>
    </source>
</evidence>
<name>A0A0L8V7X7_9BACT</name>
<organism evidence="2 3">
    <name type="scientific">Sunxiuqinia dokdonensis</name>
    <dbReference type="NCBI Taxonomy" id="1409788"/>
    <lineage>
        <taxon>Bacteria</taxon>
        <taxon>Pseudomonadati</taxon>
        <taxon>Bacteroidota</taxon>
        <taxon>Bacteroidia</taxon>
        <taxon>Marinilabiliales</taxon>
        <taxon>Prolixibacteraceae</taxon>
        <taxon>Sunxiuqinia</taxon>
    </lineage>
</organism>
<evidence type="ECO:0000259" key="1">
    <source>
        <dbReference type="Pfam" id="PF02579"/>
    </source>
</evidence>
<dbReference type="Pfam" id="PF02579">
    <property type="entry name" value="Nitro_FeMo-Co"/>
    <property type="match status" value="1"/>
</dbReference>
<proteinExistence type="predicted"/>
<protein>
    <recommendedName>
        <fullName evidence="1">Dinitrogenase iron-molybdenum cofactor biosynthesis domain-containing protein</fullName>
    </recommendedName>
</protein>
<dbReference type="SUPFAM" id="SSF53146">
    <property type="entry name" value="Nitrogenase accessory factor-like"/>
    <property type="match status" value="1"/>
</dbReference>
<gene>
    <name evidence="2" type="ORF">NC99_29050</name>
</gene>
<dbReference type="PANTHER" id="PTHR42983">
    <property type="entry name" value="DINITROGENASE IRON-MOLYBDENUM COFACTOR PROTEIN-RELATED"/>
    <property type="match status" value="1"/>
</dbReference>
<reference evidence="3" key="1">
    <citation type="submission" date="2015-07" db="EMBL/GenBank/DDBJ databases">
        <title>Genome sequencing of Sunxiuqinia dokdonensis strain SK.</title>
        <authorList>
            <person name="Ahn S."/>
            <person name="Kim B.-C."/>
        </authorList>
    </citation>
    <scope>NUCLEOTIDE SEQUENCE [LARGE SCALE GENOMIC DNA]</scope>
    <source>
        <strain evidence="3">SK</strain>
    </source>
</reference>
<dbReference type="RefSeq" id="WP_053184520.1">
    <property type="nucleotide sequence ID" value="NZ_LGIA01000166.1"/>
</dbReference>
<dbReference type="OrthoDB" id="9807451at2"/>
<keyword evidence="3" id="KW-1185">Reference proteome</keyword>
<sequence>MIAISATDKKLTAPMDLRFGRAPYFFISDGEESRFIVNPYCHEETDVAPRVVKLLSEAKVDKLITGEVGPKAHTSLYKNRIQIIMLDEERIKISQVLRKIKF</sequence>
<dbReference type="InterPro" id="IPR003731">
    <property type="entry name" value="Di-Nase_FeMo-co_biosynth"/>
</dbReference>
<feature type="domain" description="Dinitrogenase iron-molybdenum cofactor biosynthesis" evidence="1">
    <location>
        <begin position="14"/>
        <end position="99"/>
    </location>
</feature>
<dbReference type="Proteomes" id="UP000036958">
    <property type="component" value="Unassembled WGS sequence"/>
</dbReference>